<evidence type="ECO:0000313" key="2">
    <source>
        <dbReference type="EMBL" id="EPQ60020.1"/>
    </source>
</evidence>
<reference evidence="2 3" key="1">
    <citation type="journal article" date="2012" name="Science">
        <title>The Paleozoic origin of enzymatic lignin decomposition reconstructed from 31 fungal genomes.</title>
        <authorList>
            <person name="Floudas D."/>
            <person name="Binder M."/>
            <person name="Riley R."/>
            <person name="Barry K."/>
            <person name="Blanchette R.A."/>
            <person name="Henrissat B."/>
            <person name="Martinez A.T."/>
            <person name="Otillar R."/>
            <person name="Spatafora J.W."/>
            <person name="Yadav J.S."/>
            <person name="Aerts A."/>
            <person name="Benoit I."/>
            <person name="Boyd A."/>
            <person name="Carlson A."/>
            <person name="Copeland A."/>
            <person name="Coutinho P.M."/>
            <person name="de Vries R.P."/>
            <person name="Ferreira P."/>
            <person name="Findley K."/>
            <person name="Foster B."/>
            <person name="Gaskell J."/>
            <person name="Glotzer D."/>
            <person name="Gorecki P."/>
            <person name="Heitman J."/>
            <person name="Hesse C."/>
            <person name="Hori C."/>
            <person name="Igarashi K."/>
            <person name="Jurgens J.A."/>
            <person name="Kallen N."/>
            <person name="Kersten P."/>
            <person name="Kohler A."/>
            <person name="Kuees U."/>
            <person name="Kumar T.K.A."/>
            <person name="Kuo A."/>
            <person name="LaButti K."/>
            <person name="Larrondo L.F."/>
            <person name="Lindquist E."/>
            <person name="Ling A."/>
            <person name="Lombard V."/>
            <person name="Lucas S."/>
            <person name="Lundell T."/>
            <person name="Martin R."/>
            <person name="McLaughlin D.J."/>
            <person name="Morgenstern I."/>
            <person name="Morin E."/>
            <person name="Murat C."/>
            <person name="Nagy L.G."/>
            <person name="Nolan M."/>
            <person name="Ohm R.A."/>
            <person name="Patyshakuliyeva A."/>
            <person name="Rokas A."/>
            <person name="Ruiz-Duenas F.J."/>
            <person name="Sabat G."/>
            <person name="Salamov A."/>
            <person name="Samejima M."/>
            <person name="Schmutz J."/>
            <person name="Slot J.C."/>
            <person name="St John F."/>
            <person name="Stenlid J."/>
            <person name="Sun H."/>
            <person name="Sun S."/>
            <person name="Syed K."/>
            <person name="Tsang A."/>
            <person name="Wiebenga A."/>
            <person name="Young D."/>
            <person name="Pisabarro A."/>
            <person name="Eastwood D.C."/>
            <person name="Martin F."/>
            <person name="Cullen D."/>
            <person name="Grigoriev I.V."/>
            <person name="Hibbett D.S."/>
        </authorList>
    </citation>
    <scope>NUCLEOTIDE SEQUENCE [LARGE SCALE GENOMIC DNA]</scope>
    <source>
        <strain evidence="2 3">ATCC 11539</strain>
    </source>
</reference>
<dbReference type="EMBL" id="KB469296">
    <property type="protein sequence ID" value="EPQ60020.1"/>
    <property type="molecule type" value="Genomic_DNA"/>
</dbReference>
<accession>S7RYL7</accession>
<dbReference type="HOGENOM" id="CLU_1686780_0_0_1"/>
<evidence type="ECO:0000256" key="1">
    <source>
        <dbReference type="SAM" id="SignalP"/>
    </source>
</evidence>
<evidence type="ECO:0000313" key="3">
    <source>
        <dbReference type="Proteomes" id="UP000030669"/>
    </source>
</evidence>
<dbReference type="RefSeq" id="XP_007860518.1">
    <property type="nucleotide sequence ID" value="XM_007862327.1"/>
</dbReference>
<feature type="signal peptide" evidence="1">
    <location>
        <begin position="1"/>
        <end position="22"/>
    </location>
</feature>
<proteinExistence type="predicted"/>
<feature type="chain" id="PRO_5004544669" description="Ecp2 effector protein domain-containing protein" evidence="1">
    <location>
        <begin position="23"/>
        <end position="158"/>
    </location>
</feature>
<dbReference type="Proteomes" id="UP000030669">
    <property type="component" value="Unassembled WGS sequence"/>
</dbReference>
<dbReference type="KEGG" id="gtr:GLOTRDRAFT_123778"/>
<sequence length="158" mass="16063">MLSIQSTILAISLAALTPLVAAISPSDGRVFCDQGDKGVPRAFAQDIINNINTSQQDFGVPGRDADFGFGSSCLSHSQGGGSSCCQVAFLNTNGNVGTVTMTANTRSTGVDALGGRTDGATLRSIAEDILNTCWSGNGDHSGRWAGDGFQVGLSGGTC</sequence>
<organism evidence="2 3">
    <name type="scientific">Gloeophyllum trabeum (strain ATCC 11539 / FP-39264 / Madison 617)</name>
    <name type="common">Brown rot fungus</name>
    <dbReference type="NCBI Taxonomy" id="670483"/>
    <lineage>
        <taxon>Eukaryota</taxon>
        <taxon>Fungi</taxon>
        <taxon>Dikarya</taxon>
        <taxon>Basidiomycota</taxon>
        <taxon>Agaricomycotina</taxon>
        <taxon>Agaricomycetes</taxon>
        <taxon>Gloeophyllales</taxon>
        <taxon>Gloeophyllaceae</taxon>
        <taxon>Gloeophyllum</taxon>
    </lineage>
</organism>
<keyword evidence="3" id="KW-1185">Reference proteome</keyword>
<dbReference type="GeneID" id="19301000"/>
<keyword evidence="1" id="KW-0732">Signal</keyword>
<evidence type="ECO:0008006" key="4">
    <source>
        <dbReference type="Google" id="ProtNLM"/>
    </source>
</evidence>
<dbReference type="AlphaFoldDB" id="S7RYL7"/>
<protein>
    <recommendedName>
        <fullName evidence="4">Ecp2 effector protein domain-containing protein</fullName>
    </recommendedName>
</protein>
<name>S7RYL7_GLOTA</name>
<gene>
    <name evidence="2" type="ORF">GLOTRDRAFT_123778</name>
</gene>